<feature type="region of interest" description="Disordered" evidence="1">
    <location>
        <begin position="109"/>
        <end position="151"/>
    </location>
</feature>
<evidence type="ECO:0000313" key="2">
    <source>
        <dbReference type="Proteomes" id="UP000887540"/>
    </source>
</evidence>
<proteinExistence type="predicted"/>
<dbReference type="AlphaFoldDB" id="A0A914ERG2"/>
<evidence type="ECO:0000256" key="1">
    <source>
        <dbReference type="SAM" id="MobiDB-lite"/>
    </source>
</evidence>
<reference evidence="3" key="1">
    <citation type="submission" date="2022-11" db="UniProtKB">
        <authorList>
            <consortium name="WormBaseParasite"/>
        </authorList>
    </citation>
    <scope>IDENTIFICATION</scope>
</reference>
<feature type="region of interest" description="Disordered" evidence="1">
    <location>
        <begin position="34"/>
        <end position="96"/>
    </location>
</feature>
<feature type="compositionally biased region" description="Acidic residues" evidence="1">
    <location>
        <begin position="50"/>
        <end position="68"/>
    </location>
</feature>
<feature type="compositionally biased region" description="Basic and acidic residues" evidence="1">
    <location>
        <begin position="109"/>
        <end position="142"/>
    </location>
</feature>
<protein>
    <submittedName>
        <fullName evidence="3">Uncharacterized protein</fullName>
    </submittedName>
</protein>
<keyword evidence="2" id="KW-1185">Reference proteome</keyword>
<organism evidence="2 3">
    <name type="scientific">Acrobeloides nanus</name>
    <dbReference type="NCBI Taxonomy" id="290746"/>
    <lineage>
        <taxon>Eukaryota</taxon>
        <taxon>Metazoa</taxon>
        <taxon>Ecdysozoa</taxon>
        <taxon>Nematoda</taxon>
        <taxon>Chromadorea</taxon>
        <taxon>Rhabditida</taxon>
        <taxon>Tylenchina</taxon>
        <taxon>Cephalobomorpha</taxon>
        <taxon>Cephaloboidea</taxon>
        <taxon>Cephalobidae</taxon>
        <taxon>Acrobeloides</taxon>
    </lineage>
</organism>
<dbReference type="Proteomes" id="UP000887540">
    <property type="component" value="Unplaced"/>
</dbReference>
<sequence length="151" mass="17171">MTHKQDSSIMIEEKVPVDFKTALGNLIEVSEENLAREEQKASQNLSAAEATEDVDGHEDFEEFDDSETENTVCSTDRTTPDANLSMNTSSLTDEQRAIISKNREEALRRAAEKRRLSEDPRETYLNEKKMKPSEVISEKKEDVENDNQDSD</sequence>
<feature type="compositionally biased region" description="Polar residues" evidence="1">
    <location>
        <begin position="70"/>
        <end position="92"/>
    </location>
</feature>
<dbReference type="WBParaSite" id="ACRNAN_scaffold9646.g29109.t1">
    <property type="protein sequence ID" value="ACRNAN_scaffold9646.g29109.t1"/>
    <property type="gene ID" value="ACRNAN_scaffold9646.g29109"/>
</dbReference>
<accession>A0A914ERG2</accession>
<evidence type="ECO:0000313" key="3">
    <source>
        <dbReference type="WBParaSite" id="ACRNAN_scaffold9646.g29109.t1"/>
    </source>
</evidence>
<name>A0A914ERG2_9BILA</name>